<accession>A0A1C3IQZ3</accession>
<proteinExistence type="predicted"/>
<feature type="domain" description="J" evidence="2">
    <location>
        <begin position="166"/>
        <end position="218"/>
    </location>
</feature>
<evidence type="ECO:0000259" key="2">
    <source>
        <dbReference type="PROSITE" id="PS50076"/>
    </source>
</evidence>
<dbReference type="CDD" id="cd06257">
    <property type="entry name" value="DnaJ"/>
    <property type="match status" value="1"/>
</dbReference>
<dbReference type="AlphaFoldDB" id="A0A1C3IQZ3"/>
<evidence type="ECO:0000256" key="1">
    <source>
        <dbReference type="ARBA" id="ARBA00023186"/>
    </source>
</evidence>
<dbReference type="InterPro" id="IPR021059">
    <property type="entry name" value="DnaJ-related_N"/>
</dbReference>
<dbReference type="Proteomes" id="UP000092876">
    <property type="component" value="Unassembled WGS sequence"/>
</dbReference>
<organism evidence="3 4">
    <name type="scientific">Vibrio atlanticus</name>
    <dbReference type="NCBI Taxonomy" id="693153"/>
    <lineage>
        <taxon>Bacteria</taxon>
        <taxon>Pseudomonadati</taxon>
        <taxon>Pseudomonadota</taxon>
        <taxon>Gammaproteobacteria</taxon>
        <taxon>Vibrionales</taxon>
        <taxon>Vibrionaceae</taxon>
        <taxon>Vibrio</taxon>
    </lineage>
</organism>
<evidence type="ECO:0000313" key="4">
    <source>
        <dbReference type="Proteomes" id="UP000092876"/>
    </source>
</evidence>
<dbReference type="Gene3D" id="1.10.287.110">
    <property type="entry name" value="DnaJ domain"/>
    <property type="match status" value="1"/>
</dbReference>
<dbReference type="SUPFAM" id="SSF46565">
    <property type="entry name" value="Chaperone J-domain"/>
    <property type="match status" value="1"/>
</dbReference>
<sequence length="218" mass="25562">MPNNLITSNEPTMSNNQGVRASFHSHMENPLLWPIMEVLKRKPSGWKVHTLAAHLNDLGFMPVLDAAPEKELFKKNFLIMNALYQLQETLHPDGWLQVQAMDIELMNGSYHGNSHSIDHQDPLRDYYTNWANYEADEGEVKRLLNEFWTRYRKFVGADTLNLDKNRALKLFDLPVDATHKEIRKRWRQLALRWHPDRDEGNTAKFQTLCEAWHVLRSS</sequence>
<gene>
    <name evidence="3" type="primary">dnaJ_2</name>
    <name evidence="3" type="ORF">VAT7223_01859</name>
</gene>
<dbReference type="PROSITE" id="PS50076">
    <property type="entry name" value="DNAJ_2"/>
    <property type="match status" value="1"/>
</dbReference>
<protein>
    <submittedName>
        <fullName evidence="3">Chaperone protein DnaJ</fullName>
    </submittedName>
</protein>
<keyword evidence="1" id="KW-0143">Chaperone</keyword>
<name>A0A1C3IQZ3_9VIBR</name>
<dbReference type="InterPro" id="IPR001623">
    <property type="entry name" value="DnaJ_domain"/>
</dbReference>
<dbReference type="SMART" id="SM00271">
    <property type="entry name" value="DnaJ"/>
    <property type="match status" value="1"/>
</dbReference>
<dbReference type="EMBL" id="FLQP01000023">
    <property type="protein sequence ID" value="SBS63833.1"/>
    <property type="molecule type" value="Genomic_DNA"/>
</dbReference>
<evidence type="ECO:0000313" key="3">
    <source>
        <dbReference type="EMBL" id="SBS63833.1"/>
    </source>
</evidence>
<dbReference type="Pfam" id="PF00226">
    <property type="entry name" value="DnaJ"/>
    <property type="match status" value="1"/>
</dbReference>
<dbReference type="Pfam" id="PF12339">
    <property type="entry name" value="DNAJ_related"/>
    <property type="match status" value="1"/>
</dbReference>
<dbReference type="InterPro" id="IPR036869">
    <property type="entry name" value="J_dom_sf"/>
</dbReference>
<reference evidence="4" key="1">
    <citation type="submission" date="2016-06" db="EMBL/GenBank/DDBJ databases">
        <authorList>
            <person name="Rodrigo-Torres Lidia"/>
            <person name="Arahal R.David."/>
        </authorList>
    </citation>
    <scope>NUCLEOTIDE SEQUENCE [LARGE SCALE GENOMIC DNA]</scope>
    <source>
        <strain evidence="4">CECT 7223</strain>
    </source>
</reference>